<evidence type="ECO:0000256" key="1">
    <source>
        <dbReference type="ARBA" id="ARBA00004651"/>
    </source>
</evidence>
<dbReference type="PIRSF" id="PIRSF006324">
    <property type="entry name" value="LeuE"/>
    <property type="match status" value="1"/>
</dbReference>
<dbReference type="GO" id="GO:0015820">
    <property type="term" value="P:L-leucine transport"/>
    <property type="evidence" value="ECO:0007669"/>
    <property type="project" value="TreeGrafter"/>
</dbReference>
<reference evidence="8" key="2">
    <citation type="submission" date="2020-09" db="EMBL/GenBank/DDBJ databases">
        <authorList>
            <person name="Sun Q."/>
            <person name="Kim S."/>
        </authorList>
    </citation>
    <scope>NUCLEOTIDE SEQUENCE</scope>
    <source>
        <strain evidence="8">KCTC 32182</strain>
    </source>
</reference>
<dbReference type="EMBL" id="BMYX01000003">
    <property type="protein sequence ID" value="GGY08074.1"/>
    <property type="molecule type" value="Genomic_DNA"/>
</dbReference>
<feature type="transmembrane region" description="Helical" evidence="7">
    <location>
        <begin position="155"/>
        <end position="180"/>
    </location>
</feature>
<protein>
    <submittedName>
        <fullName evidence="8">Leucine efflux protein</fullName>
    </submittedName>
</protein>
<dbReference type="GO" id="GO:0015190">
    <property type="term" value="F:L-leucine transmembrane transporter activity"/>
    <property type="evidence" value="ECO:0007669"/>
    <property type="project" value="TreeGrafter"/>
</dbReference>
<keyword evidence="4 7" id="KW-0812">Transmembrane</keyword>
<dbReference type="NCBIfam" id="NF008201">
    <property type="entry name" value="PRK10958.1"/>
    <property type="match status" value="1"/>
</dbReference>
<evidence type="ECO:0000256" key="5">
    <source>
        <dbReference type="ARBA" id="ARBA00022989"/>
    </source>
</evidence>
<evidence type="ECO:0000256" key="2">
    <source>
        <dbReference type="ARBA" id="ARBA00007928"/>
    </source>
</evidence>
<dbReference type="AlphaFoldDB" id="A0A918U880"/>
<evidence type="ECO:0000256" key="7">
    <source>
        <dbReference type="SAM" id="Phobius"/>
    </source>
</evidence>
<keyword evidence="3" id="KW-1003">Cell membrane</keyword>
<feature type="transmembrane region" description="Helical" evidence="7">
    <location>
        <begin position="44"/>
        <end position="66"/>
    </location>
</feature>
<dbReference type="Pfam" id="PF01810">
    <property type="entry name" value="LysE"/>
    <property type="match status" value="1"/>
</dbReference>
<feature type="transmembrane region" description="Helical" evidence="7">
    <location>
        <begin position="192"/>
        <end position="213"/>
    </location>
</feature>
<keyword evidence="9" id="KW-1185">Reference proteome</keyword>
<accession>A0A918U880</accession>
<proteinExistence type="inferred from homology"/>
<dbReference type="PANTHER" id="PTHR30086">
    <property type="entry name" value="ARGININE EXPORTER PROTEIN ARGO"/>
    <property type="match status" value="1"/>
</dbReference>
<dbReference type="RefSeq" id="WP_189531512.1">
    <property type="nucleotide sequence ID" value="NZ_BMYX01000003.1"/>
</dbReference>
<comment type="caution">
    <text evidence="8">The sequence shown here is derived from an EMBL/GenBank/DDBJ whole genome shotgun (WGS) entry which is preliminary data.</text>
</comment>
<evidence type="ECO:0000256" key="4">
    <source>
        <dbReference type="ARBA" id="ARBA00022692"/>
    </source>
</evidence>
<feature type="transmembrane region" description="Helical" evidence="7">
    <location>
        <begin position="12"/>
        <end position="32"/>
    </location>
</feature>
<dbReference type="PANTHER" id="PTHR30086:SF15">
    <property type="entry name" value="LEUCINE EFFLUX PROTEIN"/>
    <property type="match status" value="1"/>
</dbReference>
<evidence type="ECO:0000313" key="9">
    <source>
        <dbReference type="Proteomes" id="UP000645257"/>
    </source>
</evidence>
<comment type="subcellular location">
    <subcellularLocation>
        <location evidence="1">Cell membrane</location>
        <topology evidence="1">Multi-pass membrane protein</topology>
    </subcellularLocation>
</comment>
<organism evidence="8 9">
    <name type="scientific">Paludibacterium paludis</name>
    <dbReference type="NCBI Taxonomy" id="1225769"/>
    <lineage>
        <taxon>Bacteria</taxon>
        <taxon>Pseudomonadati</taxon>
        <taxon>Pseudomonadota</taxon>
        <taxon>Betaproteobacteria</taxon>
        <taxon>Neisseriales</taxon>
        <taxon>Chromobacteriaceae</taxon>
        <taxon>Paludibacterium</taxon>
    </lineage>
</organism>
<comment type="similarity">
    <text evidence="2">Belongs to the Rht family.</text>
</comment>
<dbReference type="InterPro" id="IPR001123">
    <property type="entry name" value="LeuE-type"/>
</dbReference>
<evidence type="ECO:0000256" key="3">
    <source>
        <dbReference type="ARBA" id="ARBA00022475"/>
    </source>
</evidence>
<name>A0A918U880_9NEIS</name>
<feature type="transmembrane region" description="Helical" evidence="7">
    <location>
        <begin position="120"/>
        <end position="143"/>
    </location>
</feature>
<keyword evidence="5 7" id="KW-1133">Transmembrane helix</keyword>
<reference evidence="8" key="1">
    <citation type="journal article" date="2014" name="Int. J. Syst. Evol. Microbiol.">
        <title>Complete genome sequence of Corynebacterium casei LMG S-19264T (=DSM 44701T), isolated from a smear-ripened cheese.</title>
        <authorList>
            <consortium name="US DOE Joint Genome Institute (JGI-PGF)"/>
            <person name="Walter F."/>
            <person name="Albersmeier A."/>
            <person name="Kalinowski J."/>
            <person name="Ruckert C."/>
        </authorList>
    </citation>
    <scope>NUCLEOTIDE SEQUENCE</scope>
    <source>
        <strain evidence="8">KCTC 32182</strain>
    </source>
</reference>
<sequence length="217" mass="22531">MLGITDPVTYLAGVVVVVLLPGPNSLFVLSVAARRGVRAGFSGAAGVVMGDLVLMSCAALGATSLLKANPTVFSVLKYAGAAYLAWLGIQMLRAAWSAVRALPGPLAAPPSRLQGDAGKPWLKALTISLMNPKAILFFFSFFVQFVDPAYPMPGLTFAALGLMLQCCSFLYLTTLVLAGTRLATAFGRRRRLSAALTGGVGTLFIGFGAKLAMASLG</sequence>
<dbReference type="Proteomes" id="UP000645257">
    <property type="component" value="Unassembled WGS sequence"/>
</dbReference>
<evidence type="ECO:0000313" key="8">
    <source>
        <dbReference type="EMBL" id="GGY08074.1"/>
    </source>
</evidence>
<dbReference type="GO" id="GO:0005886">
    <property type="term" value="C:plasma membrane"/>
    <property type="evidence" value="ECO:0007669"/>
    <property type="project" value="UniProtKB-SubCell"/>
</dbReference>
<keyword evidence="6 7" id="KW-0472">Membrane</keyword>
<feature type="transmembrane region" description="Helical" evidence="7">
    <location>
        <begin position="78"/>
        <end position="99"/>
    </location>
</feature>
<gene>
    <name evidence="8" type="ORF">GCM10011289_08360</name>
</gene>
<evidence type="ECO:0000256" key="6">
    <source>
        <dbReference type="ARBA" id="ARBA00023136"/>
    </source>
</evidence>